<reference evidence="2 3" key="1">
    <citation type="submission" date="2024-09" db="EMBL/GenBank/DDBJ databases">
        <title>Chromosome-scale assembly of Riccia fluitans.</title>
        <authorList>
            <person name="Paukszto L."/>
            <person name="Sawicki J."/>
            <person name="Karawczyk K."/>
            <person name="Piernik-Szablinska J."/>
            <person name="Szczecinska M."/>
            <person name="Mazdziarz M."/>
        </authorList>
    </citation>
    <scope>NUCLEOTIDE SEQUENCE [LARGE SCALE GENOMIC DNA]</scope>
    <source>
        <strain evidence="2">Rf_01</strain>
        <tissue evidence="2">Aerial parts of the thallus</tissue>
    </source>
</reference>
<feature type="compositionally biased region" description="Basic and acidic residues" evidence="1">
    <location>
        <begin position="40"/>
        <end position="68"/>
    </location>
</feature>
<sequence length="68" mass="8013">MNVHYARPERTRLAPARADEAFQALERARKQGCADPADDAQQRKEGRREEEGRTRRRMDRVDDVEKMD</sequence>
<keyword evidence="3" id="KW-1185">Reference proteome</keyword>
<dbReference type="EMBL" id="JBHFFA010000003">
    <property type="protein sequence ID" value="KAL2636327.1"/>
    <property type="molecule type" value="Genomic_DNA"/>
</dbReference>
<evidence type="ECO:0000313" key="2">
    <source>
        <dbReference type="EMBL" id="KAL2636327.1"/>
    </source>
</evidence>
<comment type="caution">
    <text evidence="2">The sequence shown here is derived from an EMBL/GenBank/DDBJ whole genome shotgun (WGS) entry which is preliminary data.</text>
</comment>
<name>A0ABD1Z2Y7_9MARC</name>
<accession>A0ABD1Z2Y7</accession>
<protein>
    <submittedName>
        <fullName evidence="2">Uncharacterized protein</fullName>
    </submittedName>
</protein>
<evidence type="ECO:0000313" key="3">
    <source>
        <dbReference type="Proteomes" id="UP001605036"/>
    </source>
</evidence>
<organism evidence="2 3">
    <name type="scientific">Riccia fluitans</name>
    <dbReference type="NCBI Taxonomy" id="41844"/>
    <lineage>
        <taxon>Eukaryota</taxon>
        <taxon>Viridiplantae</taxon>
        <taxon>Streptophyta</taxon>
        <taxon>Embryophyta</taxon>
        <taxon>Marchantiophyta</taxon>
        <taxon>Marchantiopsida</taxon>
        <taxon>Marchantiidae</taxon>
        <taxon>Marchantiales</taxon>
        <taxon>Ricciaceae</taxon>
        <taxon>Riccia</taxon>
    </lineage>
</organism>
<dbReference type="Proteomes" id="UP001605036">
    <property type="component" value="Unassembled WGS sequence"/>
</dbReference>
<evidence type="ECO:0000256" key="1">
    <source>
        <dbReference type="SAM" id="MobiDB-lite"/>
    </source>
</evidence>
<feature type="region of interest" description="Disordered" evidence="1">
    <location>
        <begin position="28"/>
        <end position="68"/>
    </location>
</feature>
<dbReference type="AlphaFoldDB" id="A0ABD1Z2Y7"/>
<proteinExistence type="predicted"/>
<gene>
    <name evidence="2" type="ORF">R1flu_007806</name>
</gene>